<evidence type="ECO:0000313" key="3">
    <source>
        <dbReference type="EMBL" id="RCL72226.1"/>
    </source>
</evidence>
<dbReference type="Gene3D" id="3.90.190.10">
    <property type="entry name" value="Protein tyrosine phosphatase superfamily"/>
    <property type="match status" value="1"/>
</dbReference>
<dbReference type="PANTHER" id="PTHR31126:SF72">
    <property type="entry name" value="DUAL SPECIFICITY PROTEIN PHOSPHATASE TPBA"/>
    <property type="match status" value="1"/>
</dbReference>
<dbReference type="PROSITE" id="PS50056">
    <property type="entry name" value="TYR_PHOSPHATASE_2"/>
    <property type="match status" value="1"/>
</dbReference>
<dbReference type="InterPro" id="IPR016130">
    <property type="entry name" value="Tyr_Pase_AS"/>
</dbReference>
<dbReference type="Proteomes" id="UP000253570">
    <property type="component" value="Unassembled WGS sequence"/>
</dbReference>
<dbReference type="SUPFAM" id="SSF52799">
    <property type="entry name" value="(Phosphotyrosine protein) phosphatases II"/>
    <property type="match status" value="1"/>
</dbReference>
<proteinExistence type="inferred from homology"/>
<evidence type="ECO:0000313" key="4">
    <source>
        <dbReference type="Proteomes" id="UP000253570"/>
    </source>
</evidence>
<comment type="similarity">
    <text evidence="1">Belongs to the protein-tyrosine phosphatase family.</text>
</comment>
<evidence type="ECO:0000256" key="1">
    <source>
        <dbReference type="ARBA" id="ARBA00009580"/>
    </source>
</evidence>
<feature type="domain" description="Tyrosine specific protein phosphatases" evidence="2">
    <location>
        <begin position="103"/>
        <end position="147"/>
    </location>
</feature>
<sequence>MRYFIGLLNLKFKDFYNLYISDHAYIRWFLFNNFHTIDRDIYRSGQPTPRNIRRYKRKYNIKIILTLRRPSDSGYFILEDEEAKKNGIQLVDIPIRAKILPNKDTIKLILNLFDSLAQPILIHCKSGADRTGFVAALYLFYKYNDIDKAKSQLSLKFFHNKYTETGIIDVFFDEIEKIGLQNNELYNWLNNSYNEDFILEKYKKSKK</sequence>
<name>A0A368DLK9_9PROT</name>
<protein>
    <recommendedName>
        <fullName evidence="2">Tyrosine specific protein phosphatases domain-containing protein</fullName>
    </recommendedName>
</protein>
<dbReference type="Pfam" id="PF22741">
    <property type="entry name" value="PTP-NADK"/>
    <property type="match status" value="1"/>
</dbReference>
<dbReference type="PROSITE" id="PS00383">
    <property type="entry name" value="TYR_PHOSPHATASE_1"/>
    <property type="match status" value="1"/>
</dbReference>
<dbReference type="InterPro" id="IPR029021">
    <property type="entry name" value="Prot-tyrosine_phosphatase-like"/>
</dbReference>
<evidence type="ECO:0000259" key="2">
    <source>
        <dbReference type="PROSITE" id="PS50056"/>
    </source>
</evidence>
<dbReference type="InterPro" id="IPR055214">
    <property type="entry name" value="PTP-NADK"/>
</dbReference>
<accession>A0A368DLK9</accession>
<dbReference type="PANTHER" id="PTHR31126">
    <property type="entry name" value="TYROSINE-PROTEIN PHOSPHATASE"/>
    <property type="match status" value="1"/>
</dbReference>
<dbReference type="AlphaFoldDB" id="A0A368DLK9"/>
<comment type="caution">
    <text evidence="3">The sequence shown here is derived from an EMBL/GenBank/DDBJ whole genome shotgun (WGS) entry which is preliminary data.</text>
</comment>
<organism evidence="3 4">
    <name type="scientific">PS1 clade bacterium</name>
    <dbReference type="NCBI Taxonomy" id="2175152"/>
    <lineage>
        <taxon>Bacteria</taxon>
        <taxon>Pseudomonadati</taxon>
        <taxon>Pseudomonadota</taxon>
        <taxon>Alphaproteobacteria</taxon>
        <taxon>PS1 clade</taxon>
    </lineage>
</organism>
<dbReference type="InterPro" id="IPR000387">
    <property type="entry name" value="Tyr_Pase_dom"/>
</dbReference>
<gene>
    <name evidence="3" type="ORF">DBW71_05785</name>
</gene>
<reference evidence="3 4" key="1">
    <citation type="journal article" date="2018" name="Microbiome">
        <title>Fine metagenomic profile of the Mediterranean stratified and mixed water columns revealed by assembly and recruitment.</title>
        <authorList>
            <person name="Haro-Moreno J.M."/>
            <person name="Lopez-Perez M."/>
            <person name="De La Torre J.R."/>
            <person name="Picazo A."/>
            <person name="Camacho A."/>
            <person name="Rodriguez-Valera F."/>
        </authorList>
    </citation>
    <scope>NUCLEOTIDE SEQUENCE [LARGE SCALE GENOMIC DNA]</scope>
    <source>
        <strain evidence="3">MED-G57</strain>
    </source>
</reference>
<dbReference type="GO" id="GO:0016791">
    <property type="term" value="F:phosphatase activity"/>
    <property type="evidence" value="ECO:0007669"/>
    <property type="project" value="TreeGrafter"/>
</dbReference>
<dbReference type="EMBL" id="QOQD01000016">
    <property type="protein sequence ID" value="RCL72226.1"/>
    <property type="molecule type" value="Genomic_DNA"/>
</dbReference>